<sequence length="140" mass="15829">MKDKKIAAYSTVGIGVFVVLILLLCPPEIWAKVGATGMSSGAAISKTFRSWDVGGRERVVTAARPANTRPQNYSTRKRPACFRWHTVQRGQTQWFLATAYSQQKDKQQWLRSMRWISRKYQGDTKLSVGESVCVRWASTS</sequence>
<gene>
    <name evidence="2" type="ORF">DKT75_14850</name>
</gene>
<organism evidence="2 3">
    <name type="scientific">Leucothrix arctica</name>
    <dbReference type="NCBI Taxonomy" id="1481894"/>
    <lineage>
        <taxon>Bacteria</taxon>
        <taxon>Pseudomonadati</taxon>
        <taxon>Pseudomonadota</taxon>
        <taxon>Gammaproteobacteria</taxon>
        <taxon>Thiotrichales</taxon>
        <taxon>Thiotrichaceae</taxon>
        <taxon>Leucothrix</taxon>
    </lineage>
</organism>
<protein>
    <recommendedName>
        <fullName evidence="4">LysM domain-containing protein</fullName>
    </recommendedName>
</protein>
<keyword evidence="3" id="KW-1185">Reference proteome</keyword>
<dbReference type="OrthoDB" id="5084290at2"/>
<evidence type="ECO:0000313" key="2">
    <source>
        <dbReference type="EMBL" id="PWQ94572.1"/>
    </source>
</evidence>
<keyword evidence="1" id="KW-0812">Transmembrane</keyword>
<accession>A0A317CEN3</accession>
<evidence type="ECO:0000313" key="3">
    <source>
        <dbReference type="Proteomes" id="UP000245506"/>
    </source>
</evidence>
<evidence type="ECO:0000256" key="1">
    <source>
        <dbReference type="SAM" id="Phobius"/>
    </source>
</evidence>
<keyword evidence="1" id="KW-0472">Membrane</keyword>
<reference evidence="2 3" key="1">
    <citation type="submission" date="2018-05" db="EMBL/GenBank/DDBJ databases">
        <title>Leucothrix arctica sp. nov., isolated from Arctic seawater.</title>
        <authorList>
            <person name="Choi A."/>
            <person name="Baek K."/>
        </authorList>
    </citation>
    <scope>NUCLEOTIDE SEQUENCE [LARGE SCALE GENOMIC DNA]</scope>
    <source>
        <strain evidence="2 3">IMCC9719</strain>
    </source>
</reference>
<dbReference type="RefSeq" id="WP_109824221.1">
    <property type="nucleotide sequence ID" value="NZ_QGKL01000039.1"/>
</dbReference>
<keyword evidence="1" id="KW-1133">Transmembrane helix</keyword>
<dbReference type="AlphaFoldDB" id="A0A317CEN3"/>
<dbReference type="EMBL" id="QGKL01000039">
    <property type="protein sequence ID" value="PWQ94572.1"/>
    <property type="molecule type" value="Genomic_DNA"/>
</dbReference>
<name>A0A317CEN3_9GAMM</name>
<dbReference type="Proteomes" id="UP000245506">
    <property type="component" value="Unassembled WGS sequence"/>
</dbReference>
<feature type="transmembrane region" description="Helical" evidence="1">
    <location>
        <begin position="6"/>
        <end position="25"/>
    </location>
</feature>
<evidence type="ECO:0008006" key="4">
    <source>
        <dbReference type="Google" id="ProtNLM"/>
    </source>
</evidence>
<proteinExistence type="predicted"/>
<comment type="caution">
    <text evidence="2">The sequence shown here is derived from an EMBL/GenBank/DDBJ whole genome shotgun (WGS) entry which is preliminary data.</text>
</comment>